<keyword evidence="2" id="KW-1185">Reference proteome</keyword>
<gene>
    <name evidence="1" type="ORF">KPS_002919</name>
</gene>
<proteinExistence type="predicted"/>
<dbReference type="EMBL" id="CP133659">
    <property type="protein sequence ID" value="WMW64852.1"/>
    <property type="molecule type" value="Genomic_DNA"/>
</dbReference>
<evidence type="ECO:0000313" key="1">
    <source>
        <dbReference type="EMBL" id="WMW64852.1"/>
    </source>
</evidence>
<dbReference type="RefSeq" id="WP_309540915.1">
    <property type="nucleotide sequence ID" value="NZ_CP133659.1"/>
</dbReference>
<organism evidence="1 2">
    <name type="scientific">Nitratidesulfovibrio liaohensis</name>
    <dbReference type="NCBI Taxonomy" id="2604158"/>
    <lineage>
        <taxon>Bacteria</taxon>
        <taxon>Pseudomonadati</taxon>
        <taxon>Thermodesulfobacteriota</taxon>
        <taxon>Desulfovibrionia</taxon>
        <taxon>Desulfovibrionales</taxon>
        <taxon>Desulfovibrionaceae</taxon>
        <taxon>Nitratidesulfovibrio</taxon>
    </lineage>
</organism>
<dbReference type="Proteomes" id="UP001180616">
    <property type="component" value="Chromosome"/>
</dbReference>
<accession>A0ABY9R0Y7</accession>
<name>A0ABY9R0Y7_9BACT</name>
<dbReference type="SUPFAM" id="SSF53146">
    <property type="entry name" value="Nitrogenase accessory factor-like"/>
    <property type="match status" value="1"/>
</dbReference>
<protein>
    <submittedName>
        <fullName evidence="1">NifB/NifX family molybdenum-iron cluster-binding protein</fullName>
    </submittedName>
</protein>
<reference evidence="1" key="1">
    <citation type="submission" date="2023-09" db="EMBL/GenBank/DDBJ databases">
        <authorList>
            <consortium name="CW5 consortium"/>
            <person name="Lu C.-W."/>
        </authorList>
    </citation>
    <scope>NUCLEOTIDE SEQUENCE</scope>
    <source>
        <strain evidence="1">KPS</strain>
    </source>
</reference>
<dbReference type="InterPro" id="IPR036105">
    <property type="entry name" value="DiNase_FeMo-co_biosyn_sf"/>
</dbReference>
<sequence length="143" mass="15018">MNAHVCLACFEDRLATLLETAVELRCVRMTGGVPAERTVLPVPDGGPAPLIEVLSRHGVSLLVCGGIRPCWRSAVEMAGIAVLPWLSGSEADVLSALVRGRPDALAMPGCRPLPGRGGGPRRGGPCNTTDAGCLRRRRRNAGE</sequence>
<evidence type="ECO:0000313" key="2">
    <source>
        <dbReference type="Proteomes" id="UP001180616"/>
    </source>
</evidence>